<evidence type="ECO:0000256" key="12">
    <source>
        <dbReference type="ARBA" id="ARBA00036099"/>
    </source>
</evidence>
<feature type="transmembrane region" description="Helical" evidence="14">
    <location>
        <begin position="205"/>
        <end position="229"/>
    </location>
</feature>
<evidence type="ECO:0000256" key="3">
    <source>
        <dbReference type="ARBA" id="ARBA00022448"/>
    </source>
</evidence>
<evidence type="ECO:0000256" key="2">
    <source>
        <dbReference type="ARBA" id="ARBA00006434"/>
    </source>
</evidence>
<dbReference type="GO" id="GO:0005886">
    <property type="term" value="C:plasma membrane"/>
    <property type="evidence" value="ECO:0007669"/>
    <property type="project" value="UniProtKB-SubCell"/>
</dbReference>
<evidence type="ECO:0000256" key="6">
    <source>
        <dbReference type="ARBA" id="ARBA00022989"/>
    </source>
</evidence>
<feature type="transmembrane region" description="Helical" evidence="14">
    <location>
        <begin position="266"/>
        <end position="291"/>
    </location>
</feature>
<name>A0A6J8DCK9_MYTCO</name>
<evidence type="ECO:0000256" key="11">
    <source>
        <dbReference type="ARBA" id="ARBA00023201"/>
    </source>
</evidence>
<evidence type="ECO:0000256" key="9">
    <source>
        <dbReference type="ARBA" id="ARBA00023136"/>
    </source>
</evidence>
<dbReference type="Proteomes" id="UP000507470">
    <property type="component" value="Unassembled WGS sequence"/>
</dbReference>
<keyword evidence="3" id="KW-0813">Transport</keyword>
<feature type="transmembrane region" description="Helical" evidence="14">
    <location>
        <begin position="340"/>
        <end position="365"/>
    </location>
</feature>
<reference evidence="15 16" key="1">
    <citation type="submission" date="2020-06" db="EMBL/GenBank/DDBJ databases">
        <authorList>
            <person name="Li R."/>
            <person name="Bekaert M."/>
        </authorList>
    </citation>
    <scope>NUCLEOTIDE SEQUENCE [LARGE SCALE GENOMIC DNA]</scope>
    <source>
        <strain evidence="16">wild</strain>
    </source>
</reference>
<evidence type="ECO:0000256" key="14">
    <source>
        <dbReference type="SAM" id="Phobius"/>
    </source>
</evidence>
<gene>
    <name evidence="15" type="ORF">MCOR_39432</name>
</gene>
<dbReference type="GO" id="GO:0006814">
    <property type="term" value="P:sodium ion transport"/>
    <property type="evidence" value="ECO:0007669"/>
    <property type="project" value="UniProtKB-KW"/>
</dbReference>
<dbReference type="InterPro" id="IPR001734">
    <property type="entry name" value="Na/solute_symporter"/>
</dbReference>
<keyword evidence="10" id="KW-0325">Glycoprotein</keyword>
<dbReference type="InterPro" id="IPR038377">
    <property type="entry name" value="Na/Glc_symporter_sf"/>
</dbReference>
<accession>A0A6J8DCK9</accession>
<dbReference type="PROSITE" id="PS50283">
    <property type="entry name" value="NA_SOLUT_SYMP_3"/>
    <property type="match status" value="1"/>
</dbReference>
<evidence type="ECO:0000256" key="1">
    <source>
        <dbReference type="ARBA" id="ARBA00004651"/>
    </source>
</evidence>
<comment type="similarity">
    <text evidence="2 13">Belongs to the sodium:solute symporter (SSF) (TC 2.A.21) family.</text>
</comment>
<keyword evidence="9 14" id="KW-0472">Membrane</keyword>
<feature type="transmembrane region" description="Helical" evidence="14">
    <location>
        <begin position="167"/>
        <end position="184"/>
    </location>
</feature>
<evidence type="ECO:0000313" key="16">
    <source>
        <dbReference type="Proteomes" id="UP000507470"/>
    </source>
</evidence>
<keyword evidence="7" id="KW-0915">Sodium</keyword>
<dbReference type="PROSITE" id="PS00456">
    <property type="entry name" value="NA_SOLUT_SYMP_1"/>
    <property type="match status" value="1"/>
</dbReference>
<keyword evidence="6 14" id="KW-1133">Transmembrane helix</keyword>
<feature type="transmembrane region" description="Helical" evidence="14">
    <location>
        <begin position="450"/>
        <end position="474"/>
    </location>
</feature>
<evidence type="ECO:0000256" key="8">
    <source>
        <dbReference type="ARBA" id="ARBA00023065"/>
    </source>
</evidence>
<evidence type="ECO:0000256" key="7">
    <source>
        <dbReference type="ARBA" id="ARBA00023053"/>
    </source>
</evidence>
<feature type="transmembrane region" description="Helical" evidence="14">
    <location>
        <begin position="372"/>
        <end position="390"/>
    </location>
</feature>
<keyword evidence="8" id="KW-0406">Ion transport</keyword>
<evidence type="ECO:0000313" key="15">
    <source>
        <dbReference type="EMBL" id="CAC5405776.1"/>
    </source>
</evidence>
<dbReference type="Gene3D" id="1.20.1730.10">
    <property type="entry name" value="Sodium/glucose cotransporter"/>
    <property type="match status" value="1"/>
</dbReference>
<dbReference type="GO" id="GO:0015293">
    <property type="term" value="F:symporter activity"/>
    <property type="evidence" value="ECO:0007669"/>
    <property type="project" value="TreeGrafter"/>
</dbReference>
<feature type="transmembrane region" description="Helical" evidence="14">
    <location>
        <begin position="63"/>
        <end position="81"/>
    </location>
</feature>
<keyword evidence="16" id="KW-1185">Reference proteome</keyword>
<keyword evidence="11" id="KW-0739">Sodium transport</keyword>
<keyword evidence="4" id="KW-1003">Cell membrane</keyword>
<dbReference type="GO" id="GO:0015075">
    <property type="term" value="F:monoatomic ion transmembrane transporter activity"/>
    <property type="evidence" value="ECO:0007669"/>
    <property type="project" value="UniProtKB-ARBA"/>
</dbReference>
<feature type="transmembrane region" description="Helical" evidence="14">
    <location>
        <begin position="33"/>
        <end position="56"/>
    </location>
</feature>
<dbReference type="PANTHER" id="PTHR42985:SF2">
    <property type="entry name" value="SODIUM-DEPENDENT MULTIVITAMIN TRANSPORTER"/>
    <property type="match status" value="1"/>
</dbReference>
<dbReference type="NCBIfam" id="TIGR00813">
    <property type="entry name" value="sss"/>
    <property type="match status" value="1"/>
</dbReference>
<organism evidence="15 16">
    <name type="scientific">Mytilus coruscus</name>
    <name type="common">Sea mussel</name>
    <dbReference type="NCBI Taxonomy" id="42192"/>
    <lineage>
        <taxon>Eukaryota</taxon>
        <taxon>Metazoa</taxon>
        <taxon>Spiralia</taxon>
        <taxon>Lophotrochozoa</taxon>
        <taxon>Mollusca</taxon>
        <taxon>Bivalvia</taxon>
        <taxon>Autobranchia</taxon>
        <taxon>Pteriomorphia</taxon>
        <taxon>Mytilida</taxon>
        <taxon>Mytiloidea</taxon>
        <taxon>Mytilidae</taxon>
        <taxon>Mytilinae</taxon>
        <taxon>Mytilus</taxon>
    </lineage>
</organism>
<evidence type="ECO:0000256" key="4">
    <source>
        <dbReference type="ARBA" id="ARBA00022475"/>
    </source>
</evidence>
<evidence type="ECO:0000256" key="13">
    <source>
        <dbReference type="RuleBase" id="RU362091"/>
    </source>
</evidence>
<dbReference type="PANTHER" id="PTHR42985">
    <property type="entry name" value="SODIUM-COUPLED MONOCARBOXYLATE TRANSPORTER"/>
    <property type="match status" value="1"/>
</dbReference>
<comment type="catalytic activity">
    <reaction evidence="12">
        <text>iodide(out) + 2 Na(+)(out) = iodide(in) + 2 Na(+)(in)</text>
        <dbReference type="Rhea" id="RHEA:71207"/>
        <dbReference type="ChEBI" id="CHEBI:16382"/>
        <dbReference type="ChEBI" id="CHEBI:29101"/>
    </reaction>
</comment>
<evidence type="ECO:0000256" key="5">
    <source>
        <dbReference type="ARBA" id="ARBA00022692"/>
    </source>
</evidence>
<dbReference type="Pfam" id="PF00474">
    <property type="entry name" value="SSF"/>
    <property type="match status" value="1"/>
</dbReference>
<dbReference type="InterPro" id="IPR051163">
    <property type="entry name" value="Sodium:Solute_Symporter_SSF"/>
</dbReference>
<protein>
    <submittedName>
        <fullName evidence="15">SLC5A6</fullName>
    </submittedName>
</protein>
<dbReference type="EMBL" id="CACVKT020007137">
    <property type="protein sequence ID" value="CAC5405776.1"/>
    <property type="molecule type" value="Genomic_DNA"/>
</dbReference>
<dbReference type="OrthoDB" id="6132759at2759"/>
<dbReference type="GO" id="GO:0098660">
    <property type="term" value="P:inorganic ion transmembrane transport"/>
    <property type="evidence" value="ECO:0007669"/>
    <property type="project" value="UniProtKB-ARBA"/>
</dbReference>
<feature type="transmembrane region" description="Helical" evidence="14">
    <location>
        <begin position="87"/>
        <end position="106"/>
    </location>
</feature>
<dbReference type="AlphaFoldDB" id="A0A6J8DCK9"/>
<proteinExistence type="inferred from homology"/>
<evidence type="ECO:0000256" key="10">
    <source>
        <dbReference type="ARBA" id="ARBA00023180"/>
    </source>
</evidence>
<comment type="subcellular location">
    <subcellularLocation>
        <location evidence="1">Cell membrane</location>
        <topology evidence="1">Multi-pass membrane protein</topology>
    </subcellularLocation>
</comment>
<keyword evidence="5 14" id="KW-0812">Transmembrane</keyword>
<sequence length="537" mass="58000">MGLLPVTMSLMATSVSGGMIMGVPSEVFYNGTMFLYITSANVLSLPCVIHFIIPVYHQLQITSAYEILSMALILYAPALALNQVMGIELWVSIVVIGLVCTFYTALGGLKAVMWTDAFQMIIVWIALIVLIIKSTKDVGGISYVFEKSDEGGKLELDNFSPSPIERHTFWTLFIGGFMLTLSGYTGSQSMVQRFISMKNVKGAQLALYIQLPTSILTITVLVYIGLVLYAKYGDENPVPCTIDKSDQLLPYLVMDVLGKIYGLPGLFVSCIFSASLSTVSSGVNALALVLITDILKPLFKYFKQRDMDEALATTLSKIAALFYGLLTIGLAFLAQYFGSLIVQVGLSISGMVGGPLLGLFALGFFFPCTNSLGATIAVLSSLSFSSWLAIGSVVNMSGPPPMSCPLSGNSTILNDTVLSTTTMIFNLTSEISIGNDIEESDLQTFYSISYLYYSPLAVLIAVIVGLLVSCFTGGTRKNPVDKRLLSPLYHSIASLSNIHTEDDLKLKVSNIETNIVNGDLTEKENNGCVNTENGSRL</sequence>
<dbReference type="InterPro" id="IPR018212">
    <property type="entry name" value="Na/solute_symporter_CS"/>
</dbReference>
<feature type="transmembrane region" description="Helical" evidence="14">
    <location>
        <begin position="311"/>
        <end position="334"/>
    </location>
</feature>